<dbReference type="InterPro" id="IPR030390">
    <property type="entry name" value="MeTrfase_TrmA_AS"/>
</dbReference>
<comment type="catalytic activity">
    <reaction evidence="5">
        <text>uridine(54) in tRNA + S-adenosyl-L-methionine = 5-methyluridine(54) in tRNA + S-adenosyl-L-homocysteine + H(+)</text>
        <dbReference type="Rhea" id="RHEA:42712"/>
        <dbReference type="Rhea" id="RHEA-COMP:10167"/>
        <dbReference type="Rhea" id="RHEA-COMP:10193"/>
        <dbReference type="ChEBI" id="CHEBI:15378"/>
        <dbReference type="ChEBI" id="CHEBI:57856"/>
        <dbReference type="ChEBI" id="CHEBI:59789"/>
        <dbReference type="ChEBI" id="CHEBI:65315"/>
        <dbReference type="ChEBI" id="CHEBI:74447"/>
        <dbReference type="EC" id="2.1.1.35"/>
    </reaction>
    <physiologicalReaction direction="left-to-right" evidence="5">
        <dbReference type="Rhea" id="RHEA:42713"/>
    </physiologicalReaction>
</comment>
<evidence type="ECO:0000256" key="6">
    <source>
        <dbReference type="PROSITE-ProRule" id="PRU01024"/>
    </source>
</evidence>
<dbReference type="InterPro" id="IPR010280">
    <property type="entry name" value="U5_MeTrfase_fam"/>
</dbReference>
<dbReference type="GO" id="GO:0006396">
    <property type="term" value="P:RNA processing"/>
    <property type="evidence" value="ECO:0007669"/>
    <property type="project" value="InterPro"/>
</dbReference>
<dbReference type="Gene3D" id="2.40.50.1070">
    <property type="match status" value="1"/>
</dbReference>
<dbReference type="KEGG" id="btab:109044020"/>
<dbReference type="CDD" id="cd02440">
    <property type="entry name" value="AdoMet_MTases"/>
    <property type="match status" value="1"/>
</dbReference>
<dbReference type="Pfam" id="PF05958">
    <property type="entry name" value="tRNA_U5-meth_tr"/>
    <property type="match status" value="1"/>
</dbReference>
<dbReference type="SUPFAM" id="SSF53335">
    <property type="entry name" value="S-adenosyl-L-methionine-dependent methyltransferases"/>
    <property type="match status" value="1"/>
</dbReference>
<evidence type="ECO:0000256" key="5">
    <source>
        <dbReference type="ARBA" id="ARBA00047278"/>
    </source>
</evidence>
<feature type="binding site" evidence="6">
    <location>
        <position position="452"/>
    </location>
    <ligand>
        <name>S-adenosyl-L-methionine</name>
        <dbReference type="ChEBI" id="CHEBI:59789"/>
    </ligand>
</feature>
<keyword evidence="2 6" id="KW-0808">Transferase</keyword>
<keyword evidence="3 6" id="KW-0949">S-adenosyl-L-methionine</keyword>
<evidence type="ECO:0000256" key="1">
    <source>
        <dbReference type="ARBA" id="ARBA00022603"/>
    </source>
</evidence>
<comment type="caution">
    <text evidence="6">Lacks conserved residue(s) required for the propagation of feature annotation.</text>
</comment>
<evidence type="ECO:0000313" key="9">
    <source>
        <dbReference type="EMBL" id="CAH0754780.1"/>
    </source>
</evidence>
<feature type="active site" evidence="7">
    <location>
        <position position="581"/>
    </location>
</feature>
<dbReference type="InterPro" id="IPR029063">
    <property type="entry name" value="SAM-dependent_MTases_sf"/>
</dbReference>
<dbReference type="GO" id="GO:0003723">
    <property type="term" value="F:RNA binding"/>
    <property type="evidence" value="ECO:0007669"/>
    <property type="project" value="TreeGrafter"/>
</dbReference>
<evidence type="ECO:0000256" key="7">
    <source>
        <dbReference type="PROSITE-ProRule" id="PRU10015"/>
    </source>
</evidence>
<name>A0A9P0G2J3_BEMTA</name>
<dbReference type="PANTHER" id="PTHR45904:SF2">
    <property type="entry name" value="TRNA (URACIL-5-)-METHYLTRANSFERASE HOMOLOG A"/>
    <property type="match status" value="1"/>
</dbReference>
<dbReference type="InterPro" id="IPR030391">
    <property type="entry name" value="MeTrfase_TrmA_CS"/>
</dbReference>
<dbReference type="InterPro" id="IPR045850">
    <property type="entry name" value="TRM2_met"/>
</dbReference>
<dbReference type="EC" id="2.1.1.35" evidence="4"/>
<dbReference type="PROSITE" id="PS01231">
    <property type="entry name" value="TRMA_2"/>
    <property type="match status" value="1"/>
</dbReference>
<feature type="binding site" evidence="6">
    <location>
        <position position="502"/>
    </location>
    <ligand>
        <name>S-adenosyl-L-methionine</name>
        <dbReference type="ChEBI" id="CHEBI:59789"/>
    </ligand>
</feature>
<dbReference type="Gene3D" id="3.40.50.150">
    <property type="entry name" value="Vaccinia Virus protein VP39"/>
    <property type="match status" value="1"/>
</dbReference>
<gene>
    <name evidence="9" type="ORF">BEMITA_LOCUS1940</name>
</gene>
<organism evidence="9 10">
    <name type="scientific">Bemisia tabaci</name>
    <name type="common">Sweetpotato whitefly</name>
    <name type="synonym">Aleurodes tabaci</name>
    <dbReference type="NCBI Taxonomy" id="7038"/>
    <lineage>
        <taxon>Eukaryota</taxon>
        <taxon>Metazoa</taxon>
        <taxon>Ecdysozoa</taxon>
        <taxon>Arthropoda</taxon>
        <taxon>Hexapoda</taxon>
        <taxon>Insecta</taxon>
        <taxon>Pterygota</taxon>
        <taxon>Neoptera</taxon>
        <taxon>Paraneoptera</taxon>
        <taxon>Hemiptera</taxon>
        <taxon>Sternorrhyncha</taxon>
        <taxon>Aleyrodoidea</taxon>
        <taxon>Aleyrodidae</taxon>
        <taxon>Aleyrodinae</taxon>
        <taxon>Bemisia</taxon>
    </lineage>
</organism>
<feature type="binding site" evidence="6">
    <location>
        <position position="553"/>
    </location>
    <ligand>
        <name>S-adenosyl-L-methionine</name>
        <dbReference type="ChEBI" id="CHEBI:59789"/>
    </ligand>
</feature>
<dbReference type="InterPro" id="IPR035979">
    <property type="entry name" value="RBD_domain_sf"/>
</dbReference>
<dbReference type="InterPro" id="IPR012677">
    <property type="entry name" value="Nucleotide-bd_a/b_plait_sf"/>
</dbReference>
<accession>A0A9P0G2J3</accession>
<feature type="region of interest" description="Disordered" evidence="8">
    <location>
        <begin position="52"/>
        <end position="78"/>
    </location>
</feature>
<dbReference type="Gene3D" id="3.30.70.330">
    <property type="match status" value="1"/>
</dbReference>
<dbReference type="OrthoDB" id="10250660at2759"/>
<keyword evidence="1 6" id="KW-0489">Methyltransferase</keyword>
<feature type="compositionally biased region" description="Basic and acidic residues" evidence="8">
    <location>
        <begin position="52"/>
        <end position="65"/>
    </location>
</feature>
<evidence type="ECO:0000256" key="3">
    <source>
        <dbReference type="ARBA" id="ARBA00022691"/>
    </source>
</evidence>
<protein>
    <recommendedName>
        <fullName evidence="4">tRNA (uracil(54)-C(5))-methyltransferase</fullName>
        <ecNumber evidence="4">2.1.1.35</ecNumber>
    </recommendedName>
</protein>
<reference evidence="9" key="1">
    <citation type="submission" date="2021-12" db="EMBL/GenBank/DDBJ databases">
        <authorList>
            <person name="King R."/>
        </authorList>
    </citation>
    <scope>NUCLEOTIDE SEQUENCE</scope>
</reference>
<keyword evidence="10" id="KW-1185">Reference proteome</keyword>
<dbReference type="EMBL" id="OU963862">
    <property type="protein sequence ID" value="CAH0754780.1"/>
    <property type="molecule type" value="Genomic_DNA"/>
</dbReference>
<sequence>MAEILPELHDDPGSAEEPPNHQEIISDGIASDTQVKHEACVDESKVLNTHEADVKNNMCDEERTNVKASSQPNEVSEERNPFAYLERDNFTAEKFKLMIRNLPKYYGINEFKKLMSHKLKLNPSKLKPPKNNRRNMGSPWMYVCFRSDEDRQKALEVLNNFEWKKKTLSAQLADACPDPLVKRRLEEDQEANPKKPKLAFESQDEALKHSVVPLCNLPYEKQVQSKEDKAREILRNISTQLSFANKDLTDHLKEQKEKFNGMPCEFLGVRTAHDRLEGYRNKCEFTIGLDENKRKTVGFRLGTYAQGTKLVAPIPPDLVNVPEEIKQAVWLFEKYVQNSSLDIYDPEHHSGHWRMLTVRKSFAMNQLMLIVQVDPQSLSEDEILKLQTDLVDYFTIGEGKSCNPTSIYFQTHCAREDRKNKKSSYKLIYGESVILEKLRGLTFEISPDSFFQVNVAGAELLYEAVGDLAQVNPSTSVLDVCCGAGTIGLSLAQNAKWIFGLDIDTDAIEDATRNGKRNNVSNCSFFSGRAEQILSSVLMRGPDKHEDIVAIVDPPRAGLHRDAVAMLRKTEKLNKLVYLSCNPTAKSVMENFVALCRPPSKTLQNNPFFPRRAVVVDMFPHTPHFELVVYFERLDDSTLLMNENNLTANLES</sequence>
<dbReference type="GO" id="GO:0030697">
    <property type="term" value="F:tRNA (uracil(54)-C5)-methyltransferase activity, S-adenosyl methionine-dependent"/>
    <property type="evidence" value="ECO:0007669"/>
    <property type="project" value="UniProtKB-EC"/>
</dbReference>
<proteinExistence type="inferred from homology"/>
<evidence type="ECO:0000256" key="2">
    <source>
        <dbReference type="ARBA" id="ARBA00022679"/>
    </source>
</evidence>
<dbReference type="PROSITE" id="PS01230">
    <property type="entry name" value="TRMA_1"/>
    <property type="match status" value="1"/>
</dbReference>
<dbReference type="SUPFAM" id="SSF54928">
    <property type="entry name" value="RNA-binding domain, RBD"/>
    <property type="match status" value="1"/>
</dbReference>
<evidence type="ECO:0000256" key="4">
    <source>
        <dbReference type="ARBA" id="ARBA00033763"/>
    </source>
</evidence>
<dbReference type="PROSITE" id="PS51687">
    <property type="entry name" value="SAM_MT_RNA_M5U"/>
    <property type="match status" value="1"/>
</dbReference>
<dbReference type="PANTHER" id="PTHR45904">
    <property type="entry name" value="TRNA (URACIL-5-)-METHYLTRANSFERASE"/>
    <property type="match status" value="1"/>
</dbReference>
<dbReference type="Proteomes" id="UP001152759">
    <property type="component" value="Chromosome 1"/>
</dbReference>
<feature type="compositionally biased region" description="Basic and acidic residues" evidence="8">
    <location>
        <begin position="1"/>
        <end position="12"/>
    </location>
</feature>
<feature type="active site" description="Nucleophile" evidence="6">
    <location>
        <position position="581"/>
    </location>
</feature>
<dbReference type="AlphaFoldDB" id="A0A9P0G2J3"/>
<feature type="region of interest" description="Disordered" evidence="8">
    <location>
        <begin position="1"/>
        <end position="30"/>
    </location>
</feature>
<dbReference type="GO" id="GO:0009451">
    <property type="term" value="P:RNA modification"/>
    <property type="evidence" value="ECO:0007669"/>
    <property type="project" value="UniProtKB-ARBA"/>
</dbReference>
<evidence type="ECO:0000256" key="8">
    <source>
        <dbReference type="SAM" id="MobiDB-lite"/>
    </source>
</evidence>
<dbReference type="GO" id="GO:0032259">
    <property type="term" value="P:methylation"/>
    <property type="evidence" value="ECO:0007669"/>
    <property type="project" value="UniProtKB-KW"/>
</dbReference>
<comment type="similarity">
    <text evidence="6">Belongs to the class I-like SAM-binding methyltransferase superfamily. RNA M5U methyltransferase family.</text>
</comment>
<evidence type="ECO:0000313" key="10">
    <source>
        <dbReference type="Proteomes" id="UP001152759"/>
    </source>
</evidence>